<proteinExistence type="predicted"/>
<dbReference type="InterPro" id="IPR027417">
    <property type="entry name" value="P-loop_NTPase"/>
</dbReference>
<evidence type="ECO:0000259" key="1">
    <source>
        <dbReference type="Pfam" id="PF03205"/>
    </source>
</evidence>
<sequence>MEDLYLNKIPVISILASKSGTGKTTLIKEIIKDLKSKNHKVGVIKHDVHKFQIDYPGKDTYQFTEAGADNVVIASGSKLALIQRLEVPKTVEELLWLFPNVDIIICEGFKGNIFPKIEVHRKEINEGLLYKNSDISNFIAVASNEKLELDIPVLDLNDAKTVTKFIEDNFLRRTQ</sequence>
<dbReference type="NCBIfam" id="TIGR00176">
    <property type="entry name" value="mobB"/>
    <property type="match status" value="1"/>
</dbReference>
<feature type="domain" description="Molybdopterin-guanine dinucleotide biosynthesis protein B (MobB)" evidence="1">
    <location>
        <begin position="15"/>
        <end position="143"/>
    </location>
</feature>
<accession>A0ABU4JP51</accession>
<dbReference type="SUPFAM" id="SSF52540">
    <property type="entry name" value="P-loop containing nucleoside triphosphate hydrolases"/>
    <property type="match status" value="1"/>
</dbReference>
<dbReference type="InterPro" id="IPR052539">
    <property type="entry name" value="MGD_biosynthesis_adapter"/>
</dbReference>
<dbReference type="CDD" id="cd03116">
    <property type="entry name" value="MobB"/>
    <property type="match status" value="1"/>
</dbReference>
<comment type="caution">
    <text evidence="2">The sequence shown here is derived from an EMBL/GenBank/DDBJ whole genome shotgun (WGS) entry which is preliminary data.</text>
</comment>
<dbReference type="InterPro" id="IPR004435">
    <property type="entry name" value="MobB_dom"/>
</dbReference>
<reference evidence="2 3" key="1">
    <citation type="submission" date="2023-04" db="EMBL/GenBank/DDBJ databases">
        <title>Clostridium tannerae sp. nov., isolated from the fecal material of an alpaca.</title>
        <authorList>
            <person name="Miller S."/>
            <person name="Hendry M."/>
            <person name="King J."/>
            <person name="Sankaranarayanan K."/>
            <person name="Lawson P.A."/>
        </authorList>
    </citation>
    <scope>NUCLEOTIDE SEQUENCE [LARGE SCALE GENOMIC DNA]</scope>
    <source>
        <strain evidence="2 3">A1-XYC3</strain>
    </source>
</reference>
<dbReference type="RefSeq" id="WP_318796555.1">
    <property type="nucleotide sequence ID" value="NZ_JARUJP010000001.1"/>
</dbReference>
<protein>
    <submittedName>
        <fullName evidence="2">Molybdopterin-guanine dinucleotide biosynthesis protein B</fullName>
    </submittedName>
</protein>
<name>A0ABU4JP51_9CLOT</name>
<gene>
    <name evidence="2" type="primary">mobB</name>
    <name evidence="2" type="ORF">P8V03_01780</name>
</gene>
<dbReference type="PANTHER" id="PTHR40072">
    <property type="entry name" value="MOLYBDOPTERIN-GUANINE DINUCLEOTIDE BIOSYNTHESIS ADAPTER PROTEIN-RELATED"/>
    <property type="match status" value="1"/>
</dbReference>
<keyword evidence="3" id="KW-1185">Reference proteome</keyword>
<dbReference type="Gene3D" id="3.40.50.300">
    <property type="entry name" value="P-loop containing nucleotide triphosphate hydrolases"/>
    <property type="match status" value="1"/>
</dbReference>
<organism evidence="2 3">
    <name type="scientific">Clostridium tanneri</name>
    <dbReference type="NCBI Taxonomy" id="3037988"/>
    <lineage>
        <taxon>Bacteria</taxon>
        <taxon>Bacillati</taxon>
        <taxon>Bacillota</taxon>
        <taxon>Clostridia</taxon>
        <taxon>Eubacteriales</taxon>
        <taxon>Clostridiaceae</taxon>
        <taxon>Clostridium</taxon>
    </lineage>
</organism>
<dbReference type="Proteomes" id="UP001281656">
    <property type="component" value="Unassembled WGS sequence"/>
</dbReference>
<evidence type="ECO:0000313" key="2">
    <source>
        <dbReference type="EMBL" id="MDW8799882.1"/>
    </source>
</evidence>
<dbReference type="EMBL" id="JARUJP010000001">
    <property type="protein sequence ID" value="MDW8799882.1"/>
    <property type="molecule type" value="Genomic_DNA"/>
</dbReference>
<evidence type="ECO:0000313" key="3">
    <source>
        <dbReference type="Proteomes" id="UP001281656"/>
    </source>
</evidence>
<dbReference type="Pfam" id="PF03205">
    <property type="entry name" value="MobB"/>
    <property type="match status" value="1"/>
</dbReference>
<dbReference type="PANTHER" id="PTHR40072:SF1">
    <property type="entry name" value="MOLYBDOPTERIN-GUANINE DINUCLEOTIDE BIOSYNTHESIS ADAPTER PROTEIN"/>
    <property type="match status" value="1"/>
</dbReference>